<dbReference type="AlphaFoldDB" id="A0A9P7U3I0"/>
<evidence type="ECO:0000259" key="5">
    <source>
        <dbReference type="PROSITE" id="PS50280"/>
    </source>
</evidence>
<dbReference type="GO" id="GO:0008270">
    <property type="term" value="F:zinc ion binding"/>
    <property type="evidence" value="ECO:0007669"/>
    <property type="project" value="UniProtKB-KW"/>
</dbReference>
<accession>A0A9P7U3I0</accession>
<evidence type="ECO:0008006" key="9">
    <source>
        <dbReference type="Google" id="ProtNLM"/>
    </source>
</evidence>
<evidence type="ECO:0000259" key="6">
    <source>
        <dbReference type="PROSITE" id="PS50865"/>
    </source>
</evidence>
<dbReference type="PROSITE" id="PS01360">
    <property type="entry name" value="ZF_MYND_1"/>
    <property type="match status" value="1"/>
</dbReference>
<keyword evidence="2 4" id="KW-0863">Zinc-finger</keyword>
<dbReference type="SUPFAM" id="SSF144232">
    <property type="entry name" value="HIT/MYND zinc finger-like"/>
    <property type="match status" value="1"/>
</dbReference>
<reference evidence="7 8" key="1">
    <citation type="journal article" date="2020" name="bioRxiv">
        <title>Whole genome comparisons of ergot fungi reveals the divergence and evolution of species within the genus Claviceps are the result of varying mechanisms driving genome evolution and host range expansion.</title>
        <authorList>
            <person name="Wyka S.A."/>
            <person name="Mondo S.J."/>
            <person name="Liu M."/>
            <person name="Dettman J."/>
            <person name="Nalam V."/>
            <person name="Broders K.D."/>
        </authorList>
    </citation>
    <scope>NUCLEOTIDE SEQUENCE [LARGE SCALE GENOMIC DNA]</scope>
    <source>
        <strain evidence="7 8">Clav52</strain>
    </source>
</reference>
<dbReference type="InterPro" id="IPR002893">
    <property type="entry name" value="Znf_MYND"/>
</dbReference>
<dbReference type="PROSITE" id="PS50865">
    <property type="entry name" value="ZF_MYND_2"/>
    <property type="match status" value="1"/>
</dbReference>
<dbReference type="InterPro" id="IPR046341">
    <property type="entry name" value="SET_dom_sf"/>
</dbReference>
<dbReference type="CDD" id="cd20071">
    <property type="entry name" value="SET_SMYD"/>
    <property type="match status" value="1"/>
</dbReference>
<dbReference type="Gene3D" id="1.25.40.10">
    <property type="entry name" value="Tetratricopeptide repeat domain"/>
    <property type="match status" value="1"/>
</dbReference>
<evidence type="ECO:0000313" key="8">
    <source>
        <dbReference type="Proteomes" id="UP000707071"/>
    </source>
</evidence>
<keyword evidence="8" id="KW-1185">Reference proteome</keyword>
<dbReference type="EMBL" id="SRRH01000155">
    <property type="protein sequence ID" value="KAG6297141.1"/>
    <property type="molecule type" value="Genomic_DNA"/>
</dbReference>
<evidence type="ECO:0000313" key="7">
    <source>
        <dbReference type="EMBL" id="KAG6297141.1"/>
    </source>
</evidence>
<keyword evidence="1" id="KW-0479">Metal-binding</keyword>
<organism evidence="7 8">
    <name type="scientific">Claviceps aff. purpurea</name>
    <dbReference type="NCBI Taxonomy" id="1967640"/>
    <lineage>
        <taxon>Eukaryota</taxon>
        <taxon>Fungi</taxon>
        <taxon>Dikarya</taxon>
        <taxon>Ascomycota</taxon>
        <taxon>Pezizomycotina</taxon>
        <taxon>Sordariomycetes</taxon>
        <taxon>Hypocreomycetidae</taxon>
        <taxon>Hypocreales</taxon>
        <taxon>Clavicipitaceae</taxon>
        <taxon>Claviceps</taxon>
    </lineage>
</organism>
<name>A0A9P7U3I0_9HYPO</name>
<evidence type="ECO:0000256" key="2">
    <source>
        <dbReference type="ARBA" id="ARBA00022771"/>
    </source>
</evidence>
<feature type="domain" description="MYND-type" evidence="6">
    <location>
        <begin position="480"/>
        <end position="522"/>
    </location>
</feature>
<dbReference type="SMART" id="SM00317">
    <property type="entry name" value="SET"/>
    <property type="match status" value="1"/>
</dbReference>
<dbReference type="PANTHER" id="PTHR47332">
    <property type="entry name" value="SET DOMAIN-CONTAINING PROTEIN 5"/>
    <property type="match status" value="1"/>
</dbReference>
<dbReference type="SUPFAM" id="SSF82199">
    <property type="entry name" value="SET domain"/>
    <property type="match status" value="1"/>
</dbReference>
<protein>
    <recommendedName>
        <fullName evidence="9">Suppressor of anucleate metulae protein B</fullName>
    </recommendedName>
</protein>
<dbReference type="Gene3D" id="2.170.270.10">
    <property type="entry name" value="SET domain"/>
    <property type="match status" value="1"/>
</dbReference>
<dbReference type="Proteomes" id="UP000707071">
    <property type="component" value="Unassembled WGS sequence"/>
</dbReference>
<evidence type="ECO:0000256" key="3">
    <source>
        <dbReference type="ARBA" id="ARBA00022833"/>
    </source>
</evidence>
<gene>
    <name evidence="7" type="ORF">E4U09_001466</name>
</gene>
<dbReference type="InterPro" id="IPR011990">
    <property type="entry name" value="TPR-like_helical_dom_sf"/>
</dbReference>
<dbReference type="PROSITE" id="PS50280">
    <property type="entry name" value="SET"/>
    <property type="match status" value="1"/>
</dbReference>
<dbReference type="PANTHER" id="PTHR47332:SF2">
    <property type="entry name" value="SET-6"/>
    <property type="match status" value="1"/>
</dbReference>
<sequence>MDTTGGGNAMYAVRDIPGKGKGLVATRNIPNGMRILSERPLIHAPFNSSNEQRKKIVYSQVQALNEKERDIFLSFPNRYAFSDSATRYIGIFRTSSILADLIEPRKTLAIFPQACRINHDCDNNAEQEWNCDTQRLTVHAMRDIEEGEEITVTYLPSVSTQEARQKKLKSDYHFTCLCRVCTLPNEVREERDRKAAQLMFLLSISHDGMIDLAPDPLLENLNNLHARHKIFRELGREDSEYALNISEAAEFCIAMGDLARGRVFAQRVAAIYQRLMGSDNPQTKKYTIYAHSPATHGGYGICSDWRTAVTDVPQGLGPDDFDNWLWKRAKPIIVVPFGATIERRDFFSPFSELPHKNDVRGDGSSKNRRHWCYLGEITKDSGLILPLSIEIIDMENKKTELHFYTNSEVGRELDHFDQCPGSTVAILNATQYEFQFGPPAIRHKDKRMLKIFPLPLAQILALEHEVCSFSTPKNNDLRRCHGCGTAAISSSMQRCTKCWSFWYCNKDCQMVGWITKGHKLNCKSLRDPDLRGLFFTQWDKVENCTGFPLQGVDGPR</sequence>
<evidence type="ECO:0000256" key="1">
    <source>
        <dbReference type="ARBA" id="ARBA00022723"/>
    </source>
</evidence>
<dbReference type="Gene3D" id="6.10.140.2220">
    <property type="match status" value="1"/>
</dbReference>
<evidence type="ECO:0000256" key="4">
    <source>
        <dbReference type="PROSITE-ProRule" id="PRU00134"/>
    </source>
</evidence>
<keyword evidence="3" id="KW-0862">Zinc</keyword>
<feature type="domain" description="SET" evidence="5">
    <location>
        <begin position="8"/>
        <end position="155"/>
    </location>
</feature>
<dbReference type="InterPro" id="IPR001214">
    <property type="entry name" value="SET_dom"/>
</dbReference>
<dbReference type="Pfam" id="PF01753">
    <property type="entry name" value="zf-MYND"/>
    <property type="match status" value="1"/>
</dbReference>
<dbReference type="Pfam" id="PF00856">
    <property type="entry name" value="SET"/>
    <property type="match status" value="1"/>
</dbReference>
<proteinExistence type="predicted"/>
<dbReference type="InterPro" id="IPR053185">
    <property type="entry name" value="SET_domain_protein"/>
</dbReference>
<comment type="caution">
    <text evidence="7">The sequence shown here is derived from an EMBL/GenBank/DDBJ whole genome shotgun (WGS) entry which is preliminary data.</text>
</comment>